<accession>R4K000</accession>
<protein>
    <submittedName>
        <fullName evidence="1">Uncharacterized protein</fullName>
    </submittedName>
</protein>
<dbReference type="EMBL" id="CP003261">
    <property type="protein sequence ID" value="AGK95898.1"/>
    <property type="molecule type" value="Genomic_DNA"/>
</dbReference>
<dbReference type="KEGG" id="cpas:Clopa_0878"/>
<dbReference type="HOGENOM" id="CLU_3409045_0_0_9"/>
<dbReference type="STRING" id="86416.Clopa_0878"/>
<dbReference type="AlphaFoldDB" id="R4K000"/>
<evidence type="ECO:0000313" key="2">
    <source>
        <dbReference type="Proteomes" id="UP000013523"/>
    </source>
</evidence>
<evidence type="ECO:0000313" key="1">
    <source>
        <dbReference type="EMBL" id="AGK95898.1"/>
    </source>
</evidence>
<proteinExistence type="predicted"/>
<dbReference type="Proteomes" id="UP000013523">
    <property type="component" value="Chromosome"/>
</dbReference>
<name>R4K000_CLOPA</name>
<keyword evidence="2" id="KW-1185">Reference proteome</keyword>
<organism evidence="1 2">
    <name type="scientific">Clostridium pasteurianum BC1</name>
    <dbReference type="NCBI Taxonomy" id="86416"/>
    <lineage>
        <taxon>Bacteria</taxon>
        <taxon>Bacillati</taxon>
        <taxon>Bacillota</taxon>
        <taxon>Clostridia</taxon>
        <taxon>Eubacteriales</taxon>
        <taxon>Clostridiaceae</taxon>
        <taxon>Clostridium</taxon>
    </lineage>
</organism>
<gene>
    <name evidence="1" type="ORF">Clopa_0878</name>
</gene>
<sequence length="29" mass="3532">MVIWIYAIRQKRKNQQIEQQKVIRGLGSF</sequence>
<reference evidence="1 2" key="1">
    <citation type="submission" date="2012-01" db="EMBL/GenBank/DDBJ databases">
        <title>Complete sequence of chromosome of Clostridium pasteurianum BC1.</title>
        <authorList>
            <consortium name="US DOE Joint Genome Institute"/>
            <person name="Lucas S."/>
            <person name="Han J."/>
            <person name="Lapidus A."/>
            <person name="Cheng J.-F."/>
            <person name="Goodwin L."/>
            <person name="Pitluck S."/>
            <person name="Peters L."/>
            <person name="Mikhailova N."/>
            <person name="Teshima H."/>
            <person name="Detter J.C."/>
            <person name="Han C."/>
            <person name="Tapia R."/>
            <person name="Land M."/>
            <person name="Hauser L."/>
            <person name="Kyrpides N."/>
            <person name="Ivanova N."/>
            <person name="Pagani I."/>
            <person name="Dunn J."/>
            <person name="Taghavi S."/>
            <person name="Francis A."/>
            <person name="van der Lelie D."/>
            <person name="Woyke T."/>
        </authorList>
    </citation>
    <scope>NUCLEOTIDE SEQUENCE [LARGE SCALE GENOMIC DNA]</scope>
    <source>
        <strain evidence="1 2">BC1</strain>
    </source>
</reference>